<evidence type="ECO:0000256" key="10">
    <source>
        <dbReference type="ARBA" id="ARBA00022827"/>
    </source>
</evidence>
<dbReference type="InterPro" id="IPR017927">
    <property type="entry name" value="FAD-bd_FR_type"/>
</dbReference>
<dbReference type="InterPro" id="IPR017938">
    <property type="entry name" value="Riboflavin_synthase-like_b-brl"/>
</dbReference>
<dbReference type="SUPFAM" id="SSF52218">
    <property type="entry name" value="Flavoproteins"/>
    <property type="match status" value="1"/>
</dbReference>
<dbReference type="PIRSF" id="PIRSF000209">
    <property type="entry name" value="Bifunctional_P450_P450R"/>
    <property type="match status" value="1"/>
</dbReference>
<evidence type="ECO:0000256" key="5">
    <source>
        <dbReference type="ARBA" id="ARBA00022448"/>
    </source>
</evidence>
<dbReference type="Pfam" id="PF00175">
    <property type="entry name" value="NAD_binding_1"/>
    <property type="match status" value="1"/>
</dbReference>
<feature type="domain" description="Flavodoxin-like" evidence="16">
    <location>
        <begin position="510"/>
        <end position="651"/>
    </location>
</feature>
<feature type="binding site" description="axial binding residue" evidence="15">
    <location>
        <position position="422"/>
    </location>
    <ligand>
        <name>heme</name>
        <dbReference type="ChEBI" id="CHEBI:30413"/>
    </ligand>
    <ligandPart>
        <name>Fe</name>
        <dbReference type="ChEBI" id="CHEBI:18248"/>
    </ligandPart>
</feature>
<name>G5EJU8_PHACH</name>
<keyword evidence="12" id="KW-0560">Oxidoreductase</keyword>
<evidence type="ECO:0000259" key="17">
    <source>
        <dbReference type="PROSITE" id="PS51384"/>
    </source>
</evidence>
<dbReference type="PROSITE" id="PS51384">
    <property type="entry name" value="FAD_FR"/>
    <property type="match status" value="1"/>
</dbReference>
<comment type="cofactor">
    <cofactor evidence="2 15">
        <name>heme</name>
        <dbReference type="ChEBI" id="CHEBI:30413"/>
    </cofactor>
</comment>
<evidence type="ECO:0000256" key="8">
    <source>
        <dbReference type="ARBA" id="ARBA00022643"/>
    </source>
</evidence>
<keyword evidence="6 15" id="KW-0349">Heme</keyword>
<reference evidence="18" key="1">
    <citation type="submission" date="2010-10" db="EMBL/GenBank/DDBJ databases">
        <title>Phanerochaete chrysosporium cytochrome P450.</title>
        <authorList>
            <person name="Hirosue S."/>
            <person name="Hiratsuka N."/>
            <person name="Ichinose H."/>
            <person name="Wariishi H."/>
        </authorList>
    </citation>
    <scope>NUCLEOTIDE SEQUENCE</scope>
    <source>
        <strain evidence="18">ATCC 34541</strain>
    </source>
</reference>
<keyword evidence="10" id="KW-0274">FAD</keyword>
<dbReference type="InterPro" id="IPR029039">
    <property type="entry name" value="Flavoprotein-like_sf"/>
</dbReference>
<dbReference type="Gene3D" id="3.40.50.360">
    <property type="match status" value="1"/>
</dbReference>
<organism evidence="18">
    <name type="scientific">Phanerodontia chrysosporium</name>
    <name type="common">White-rot fungus</name>
    <name type="synonym">Sporotrichum pruinosum</name>
    <dbReference type="NCBI Taxonomy" id="2822231"/>
    <lineage>
        <taxon>Eukaryota</taxon>
        <taxon>Fungi</taxon>
        <taxon>Dikarya</taxon>
        <taxon>Basidiomycota</taxon>
        <taxon>Agaricomycotina</taxon>
        <taxon>Agaricomycetes</taxon>
        <taxon>Polyporales</taxon>
        <taxon>Phanerochaetaceae</taxon>
        <taxon>Phanerodontia</taxon>
    </lineage>
</organism>
<dbReference type="GO" id="GO:0005829">
    <property type="term" value="C:cytosol"/>
    <property type="evidence" value="ECO:0007669"/>
    <property type="project" value="TreeGrafter"/>
</dbReference>
<dbReference type="InterPro" id="IPR001128">
    <property type="entry name" value="Cyt_P450"/>
</dbReference>
<dbReference type="Gene3D" id="1.10.630.10">
    <property type="entry name" value="Cytochrome P450"/>
    <property type="match status" value="1"/>
</dbReference>
<evidence type="ECO:0000256" key="7">
    <source>
        <dbReference type="ARBA" id="ARBA00022630"/>
    </source>
</evidence>
<evidence type="ECO:0000256" key="4">
    <source>
        <dbReference type="ARBA" id="ARBA00010018"/>
    </source>
</evidence>
<evidence type="ECO:0000256" key="9">
    <source>
        <dbReference type="ARBA" id="ARBA00022723"/>
    </source>
</evidence>
<dbReference type="EMBL" id="AB597873">
    <property type="protein sequence ID" value="BAL05160.1"/>
    <property type="molecule type" value="mRNA"/>
</dbReference>
<dbReference type="InterPro" id="IPR001433">
    <property type="entry name" value="OxRdtase_FAD/NAD-bd"/>
</dbReference>
<proteinExistence type="evidence at transcript level"/>
<dbReference type="VEuPathDB" id="FungiDB:AGR57_3009"/>
<dbReference type="AlphaFoldDB" id="G5EJU8"/>
<dbReference type="InterPro" id="IPR023173">
    <property type="entry name" value="NADPH_Cyt_P450_Rdtase_alpha"/>
</dbReference>
<dbReference type="InterPro" id="IPR017972">
    <property type="entry name" value="Cyt_P450_CS"/>
</dbReference>
<keyword evidence="13 15" id="KW-0408">Iron</keyword>
<protein>
    <submittedName>
        <fullName evidence="18">Cytochrome P450</fullName>
    </submittedName>
</protein>
<keyword evidence="7" id="KW-0285">Flavoprotein</keyword>
<keyword evidence="8" id="KW-0288">FMN</keyword>
<comment type="cofactor">
    <cofactor evidence="1">
        <name>FMN</name>
        <dbReference type="ChEBI" id="CHEBI:58210"/>
    </cofactor>
</comment>
<dbReference type="CDD" id="cd11068">
    <property type="entry name" value="CYP120A1"/>
    <property type="match status" value="1"/>
</dbReference>
<dbReference type="GO" id="GO:0070330">
    <property type="term" value="F:aromatase activity"/>
    <property type="evidence" value="ECO:0007669"/>
    <property type="project" value="InterPro"/>
</dbReference>
<dbReference type="InterPro" id="IPR039261">
    <property type="entry name" value="FNR_nucleotide-bd"/>
</dbReference>
<dbReference type="InterPro" id="IPR002401">
    <property type="entry name" value="Cyt_P450_E_grp-I"/>
</dbReference>
<comment type="similarity">
    <text evidence="4">In the N-terminal section; belongs to the cytochrome P450 family.</text>
</comment>
<dbReference type="Pfam" id="PF00667">
    <property type="entry name" value="FAD_binding_1"/>
    <property type="match status" value="1"/>
</dbReference>
<dbReference type="PANTHER" id="PTHR19384">
    <property type="entry name" value="NITRIC OXIDE SYNTHASE-RELATED"/>
    <property type="match status" value="1"/>
</dbReference>
<dbReference type="GO" id="GO:0003958">
    <property type="term" value="F:NADPH-hemoprotein reductase activity"/>
    <property type="evidence" value="ECO:0007669"/>
    <property type="project" value="InterPro"/>
</dbReference>
<dbReference type="GO" id="GO:0050660">
    <property type="term" value="F:flavin adenine dinucleotide binding"/>
    <property type="evidence" value="ECO:0007669"/>
    <property type="project" value="TreeGrafter"/>
</dbReference>
<evidence type="ECO:0000256" key="3">
    <source>
        <dbReference type="ARBA" id="ARBA00001974"/>
    </source>
</evidence>
<dbReference type="InterPro" id="IPR008254">
    <property type="entry name" value="Flavodoxin/NO_synth"/>
</dbReference>
<dbReference type="SUPFAM" id="SSF63380">
    <property type="entry name" value="Riboflavin synthase domain-like"/>
    <property type="match status" value="1"/>
</dbReference>
<dbReference type="PANTHER" id="PTHR19384:SF127">
    <property type="entry name" value="BIFUNCTIONAL CYTOCHROME P450_NADPH--P450 REDUCTASE"/>
    <property type="match status" value="1"/>
</dbReference>
<evidence type="ECO:0000256" key="1">
    <source>
        <dbReference type="ARBA" id="ARBA00001917"/>
    </source>
</evidence>
<dbReference type="Gene3D" id="2.40.30.10">
    <property type="entry name" value="Translation factors"/>
    <property type="match status" value="2"/>
</dbReference>
<evidence type="ECO:0000256" key="11">
    <source>
        <dbReference type="ARBA" id="ARBA00022857"/>
    </source>
</evidence>
<evidence type="ECO:0000313" key="18">
    <source>
        <dbReference type="EMBL" id="BAL05160.1"/>
    </source>
</evidence>
<gene>
    <name evidence="18" type="primary">PcCYP_73d3</name>
</gene>
<dbReference type="PRINTS" id="PR00385">
    <property type="entry name" value="P450"/>
</dbReference>
<dbReference type="GO" id="GO:0010181">
    <property type="term" value="F:FMN binding"/>
    <property type="evidence" value="ECO:0007669"/>
    <property type="project" value="InterPro"/>
</dbReference>
<dbReference type="PROSITE" id="PS50902">
    <property type="entry name" value="FLAVODOXIN_LIKE"/>
    <property type="match status" value="1"/>
</dbReference>
<evidence type="ECO:0000256" key="12">
    <source>
        <dbReference type="ARBA" id="ARBA00023002"/>
    </source>
</evidence>
<evidence type="ECO:0000256" key="13">
    <source>
        <dbReference type="ARBA" id="ARBA00023004"/>
    </source>
</evidence>
<keyword evidence="9 15" id="KW-0479">Metal-binding</keyword>
<evidence type="ECO:0000259" key="16">
    <source>
        <dbReference type="PROSITE" id="PS50902"/>
    </source>
</evidence>
<dbReference type="FunFam" id="1.10.630.10:FF:000040">
    <property type="entry name" value="Bifunctional cytochrome P450/NADPH--P450 reductase"/>
    <property type="match status" value="1"/>
</dbReference>
<dbReference type="InterPro" id="IPR023206">
    <property type="entry name" value="Bifunctional_P450_P450_red"/>
</dbReference>
<comment type="cofactor">
    <cofactor evidence="3">
        <name>FAD</name>
        <dbReference type="ChEBI" id="CHEBI:57692"/>
    </cofactor>
</comment>
<keyword evidence="11" id="KW-0521">NADP</keyword>
<dbReference type="Pfam" id="PF00258">
    <property type="entry name" value="Flavodoxin_1"/>
    <property type="match status" value="1"/>
</dbReference>
<dbReference type="Pfam" id="PF00067">
    <property type="entry name" value="p450"/>
    <property type="match status" value="2"/>
</dbReference>
<dbReference type="InterPro" id="IPR036396">
    <property type="entry name" value="Cyt_P450_sf"/>
</dbReference>
<dbReference type="CDD" id="cd06206">
    <property type="entry name" value="bifunctional_CYPOR"/>
    <property type="match status" value="1"/>
</dbReference>
<dbReference type="Gene3D" id="1.20.990.10">
    <property type="entry name" value="NADPH-cytochrome p450 Reductase, Chain A, domain 3"/>
    <property type="match status" value="1"/>
</dbReference>
<dbReference type="InterPro" id="IPR003097">
    <property type="entry name" value="CysJ-like_FAD-binding"/>
</dbReference>
<dbReference type="GO" id="GO:0020037">
    <property type="term" value="F:heme binding"/>
    <property type="evidence" value="ECO:0007669"/>
    <property type="project" value="InterPro"/>
</dbReference>
<accession>G5EJU8</accession>
<evidence type="ECO:0000256" key="14">
    <source>
        <dbReference type="ARBA" id="ARBA00023033"/>
    </source>
</evidence>
<feature type="domain" description="FAD-binding FR-type" evidence="17">
    <location>
        <begin position="687"/>
        <end position="915"/>
    </location>
</feature>
<evidence type="ECO:0000256" key="15">
    <source>
        <dbReference type="PIRSR" id="PIRSR000209-1"/>
    </source>
</evidence>
<sequence>MTHPIPTPPTVPLLGHATLIDHDFPMGANALWAREYGEIFRMCFPGRTVYVVSSYELVHEASNDKLFRKSVGGPLAELRSSVGDGLVTANVPGEENWGIAHRVLMPCFSTISLRNMFDDMVDVVSQLVLKWERFGPHYRIDPAEDFTALTFEAISLCSMSYRMNPFYNSAMHPFAAAVVDFQVECMARSRRGKLLNALIRSAKTKFEQDRDLLMQYADEILEDRKAHPIEKKDVLWTMINRADPVTGKKMTDLSVKQNLLTLLMAGHETTSGMLTFAMYHLLKNPEAMRKLREEVDTIIGDRAMTADDLSRLPYLVAVMRETLRLSPSAPARIVQAMEATTLGGGKYAIAKDDTLLIATYVSQRDPAIWGPDVRVPPVLLPSQLSILVFQAEEFRPERMLDGKFEALPPDAWQPFGAGIRSCIGRPFAWQEVQIVLVSLMQRFTFAFADGHYDLRMKQTLTMKPHDFYIHAIPRTDRARVAPVLGVRAAPAQSTDGEKGTVEAGEGAPPMYVYFGSNMGTAESFAQRIAGDAGRHGFKATVAPLDAAVEKLASDGPVVVITASYEGKPPDNAGHFVEWLSNLGDESALAGVSFAVFGCGNRDWARTFQRIPTLVDDALGAHGGARIVPRGVGDASTGSFFESFANWEEGLWAALAEKYETAKPTSAGGLELVVTDAGPGRADALRQPDTTMGTVVENRVLTAPGAPVKRHIEIQLPEGTSYTAGDYLAVLPTNPPRDVRRVLKRFGLLADQEITIQSADPTSLPTGRPVNVYALLSGYVELAQPATTRDLRLLIEASSTDAEKQVFKELADNHAERVLQPRLSVLDIVEAHPSVHVPFAAFLQLLPAMRVRQYSISSSPLADPARATLTIRVFELPGAPARRPHLGVGSTFLARLAPGDRVQVAVRPCKPAFRLPADPTVPLVLCCAGAGLAPMRGFLQERAMQKQAGRDVGKSLLFFGCRDPQEDYLYKDDDLKAWVDLDIVDVRVAFSRAPDQSLGCKYVQDRIWHDRADVLAAWDQGAKLYLCGSAKMATGVKDKLVHVVRDATGVDEASASEKFNEMMADRFATDIFE</sequence>
<keyword evidence="14" id="KW-0503">Monooxygenase</keyword>
<evidence type="ECO:0000256" key="6">
    <source>
        <dbReference type="ARBA" id="ARBA00022617"/>
    </source>
</evidence>
<dbReference type="GO" id="GO:0005506">
    <property type="term" value="F:iron ion binding"/>
    <property type="evidence" value="ECO:0007669"/>
    <property type="project" value="InterPro"/>
</dbReference>
<dbReference type="SUPFAM" id="SSF48264">
    <property type="entry name" value="Cytochrome P450"/>
    <property type="match status" value="1"/>
</dbReference>
<dbReference type="SUPFAM" id="SSF52343">
    <property type="entry name" value="Ferredoxin reductase-like, C-terminal NADP-linked domain"/>
    <property type="match status" value="1"/>
</dbReference>
<dbReference type="Gene3D" id="3.40.50.80">
    <property type="entry name" value="Nucleotide-binding domain of ferredoxin-NADP reductase (FNR) module"/>
    <property type="match status" value="1"/>
</dbReference>
<keyword evidence="5" id="KW-0813">Transport</keyword>
<dbReference type="PROSITE" id="PS00086">
    <property type="entry name" value="CYTOCHROME_P450"/>
    <property type="match status" value="1"/>
</dbReference>
<dbReference type="PRINTS" id="PR00463">
    <property type="entry name" value="EP450I"/>
</dbReference>
<evidence type="ECO:0000256" key="2">
    <source>
        <dbReference type="ARBA" id="ARBA00001971"/>
    </source>
</evidence>